<keyword evidence="3" id="KW-0597">Phosphoprotein</keyword>
<dbReference type="PROSITE" id="PS00434">
    <property type="entry name" value="HSF_DOMAIN"/>
    <property type="match status" value="1"/>
</dbReference>
<feature type="domain" description="HSF-type DNA-binding" evidence="11">
    <location>
        <begin position="70"/>
        <end position="94"/>
    </location>
</feature>
<dbReference type="AlphaFoldDB" id="A0AAP0G8X4"/>
<gene>
    <name evidence="12" type="primary">HSFB2C</name>
    <name evidence="12" type="ORF">KSP39_PZI008327</name>
</gene>
<evidence type="ECO:0000256" key="7">
    <source>
        <dbReference type="ARBA" id="ARBA00023163"/>
    </source>
</evidence>
<feature type="region of interest" description="Disordered" evidence="10">
    <location>
        <begin position="158"/>
        <end position="177"/>
    </location>
</feature>
<dbReference type="PANTHER" id="PTHR10015:SF169">
    <property type="entry name" value="HEAT STRESS TRANSCRIPTION FACTOR B-2B"/>
    <property type="match status" value="1"/>
</dbReference>
<comment type="caution">
    <text evidence="12">The sequence shown here is derived from an EMBL/GenBank/DDBJ whole genome shotgun (WGS) entry which is preliminary data.</text>
</comment>
<evidence type="ECO:0000313" key="12">
    <source>
        <dbReference type="EMBL" id="KAK8944980.1"/>
    </source>
</evidence>
<protein>
    <submittedName>
        <fullName evidence="12">Heat stress transcription factor B-2c</fullName>
    </submittedName>
</protein>
<evidence type="ECO:0000256" key="4">
    <source>
        <dbReference type="ARBA" id="ARBA00023015"/>
    </source>
</evidence>
<evidence type="ECO:0000256" key="5">
    <source>
        <dbReference type="ARBA" id="ARBA00023016"/>
    </source>
</evidence>
<dbReference type="Proteomes" id="UP001418222">
    <property type="component" value="Unassembled WGS sequence"/>
</dbReference>
<dbReference type="InterPro" id="IPR036388">
    <property type="entry name" value="WH-like_DNA-bd_sf"/>
</dbReference>
<dbReference type="FunFam" id="1.10.10.10:FF:000037">
    <property type="entry name" value="Heat stress transcription factor B-4"/>
    <property type="match status" value="1"/>
</dbReference>
<dbReference type="GO" id="GO:0000978">
    <property type="term" value="F:RNA polymerase II cis-regulatory region sequence-specific DNA binding"/>
    <property type="evidence" value="ECO:0007669"/>
    <property type="project" value="TreeGrafter"/>
</dbReference>
<dbReference type="InterPro" id="IPR000232">
    <property type="entry name" value="HSF_DNA-bd"/>
</dbReference>
<evidence type="ECO:0000256" key="8">
    <source>
        <dbReference type="ARBA" id="ARBA00023242"/>
    </source>
</evidence>
<dbReference type="PANTHER" id="PTHR10015">
    <property type="entry name" value="HEAT SHOCK TRANSCRIPTION FACTOR"/>
    <property type="match status" value="1"/>
</dbReference>
<feature type="region of interest" description="Disordered" evidence="10">
    <location>
        <begin position="1"/>
        <end position="25"/>
    </location>
</feature>
<evidence type="ECO:0000256" key="10">
    <source>
        <dbReference type="SAM" id="MobiDB-lite"/>
    </source>
</evidence>
<keyword evidence="4" id="KW-0805">Transcription regulation</keyword>
<proteinExistence type="inferred from homology"/>
<keyword evidence="6" id="KW-0238">DNA-binding</keyword>
<dbReference type="SUPFAM" id="SSF46785">
    <property type="entry name" value="Winged helix' DNA-binding domain"/>
    <property type="match status" value="1"/>
</dbReference>
<dbReference type="EMBL" id="JBBWWQ010000006">
    <property type="protein sequence ID" value="KAK8944980.1"/>
    <property type="molecule type" value="Genomic_DNA"/>
</dbReference>
<evidence type="ECO:0000256" key="2">
    <source>
        <dbReference type="ARBA" id="ARBA00011233"/>
    </source>
</evidence>
<keyword evidence="7" id="KW-0804">Transcription</keyword>
<dbReference type="Gene3D" id="1.10.10.10">
    <property type="entry name" value="Winged helix-like DNA-binding domain superfamily/Winged helix DNA-binding domain"/>
    <property type="match status" value="1"/>
</dbReference>
<dbReference type="GO" id="GO:0005634">
    <property type="term" value="C:nucleus"/>
    <property type="evidence" value="ECO:0007669"/>
    <property type="project" value="UniProtKB-SubCell"/>
</dbReference>
<dbReference type="SMART" id="SM00415">
    <property type="entry name" value="HSF"/>
    <property type="match status" value="1"/>
</dbReference>
<evidence type="ECO:0000256" key="9">
    <source>
        <dbReference type="RuleBase" id="RU004020"/>
    </source>
</evidence>
<dbReference type="PRINTS" id="PR00056">
    <property type="entry name" value="HSFDOMAIN"/>
</dbReference>
<feature type="compositionally biased region" description="Basic and acidic residues" evidence="10">
    <location>
        <begin position="278"/>
        <end position="293"/>
    </location>
</feature>
<reference evidence="12 13" key="1">
    <citation type="journal article" date="2022" name="Nat. Plants">
        <title>Genomes of leafy and leafless Platanthera orchids illuminate the evolution of mycoheterotrophy.</title>
        <authorList>
            <person name="Li M.H."/>
            <person name="Liu K.W."/>
            <person name="Li Z."/>
            <person name="Lu H.C."/>
            <person name="Ye Q.L."/>
            <person name="Zhang D."/>
            <person name="Wang J.Y."/>
            <person name="Li Y.F."/>
            <person name="Zhong Z.M."/>
            <person name="Liu X."/>
            <person name="Yu X."/>
            <person name="Liu D.K."/>
            <person name="Tu X.D."/>
            <person name="Liu B."/>
            <person name="Hao Y."/>
            <person name="Liao X.Y."/>
            <person name="Jiang Y.T."/>
            <person name="Sun W.H."/>
            <person name="Chen J."/>
            <person name="Chen Y.Q."/>
            <person name="Ai Y."/>
            <person name="Zhai J.W."/>
            <person name="Wu S.S."/>
            <person name="Zhou Z."/>
            <person name="Hsiao Y.Y."/>
            <person name="Wu W.L."/>
            <person name="Chen Y.Y."/>
            <person name="Lin Y.F."/>
            <person name="Hsu J.L."/>
            <person name="Li C.Y."/>
            <person name="Wang Z.W."/>
            <person name="Zhao X."/>
            <person name="Zhong W.Y."/>
            <person name="Ma X.K."/>
            <person name="Ma L."/>
            <person name="Huang J."/>
            <person name="Chen G.Z."/>
            <person name="Huang M.Z."/>
            <person name="Huang L."/>
            <person name="Peng D.H."/>
            <person name="Luo Y.B."/>
            <person name="Zou S.Q."/>
            <person name="Chen S.P."/>
            <person name="Lan S."/>
            <person name="Tsai W.C."/>
            <person name="Van de Peer Y."/>
            <person name="Liu Z.J."/>
        </authorList>
    </citation>
    <scope>NUCLEOTIDE SEQUENCE [LARGE SCALE GENOMIC DNA]</scope>
    <source>
        <strain evidence="12">Lor287</strain>
    </source>
</reference>
<comment type="similarity">
    <text evidence="9">Belongs to the HSF family.</text>
</comment>
<accession>A0AAP0G8X4</accession>
<name>A0AAP0G8X4_9ASPA</name>
<evidence type="ECO:0000256" key="1">
    <source>
        <dbReference type="ARBA" id="ARBA00004123"/>
    </source>
</evidence>
<comment type="subcellular location">
    <subcellularLocation>
        <location evidence="1">Nucleus</location>
    </subcellularLocation>
</comment>
<dbReference type="Pfam" id="PF00447">
    <property type="entry name" value="HSF_DNA-bind"/>
    <property type="match status" value="1"/>
</dbReference>
<keyword evidence="5" id="KW-0346">Stress response</keyword>
<sequence length="293" mass="32900">MATSPPPAAQSTEKSMAAAKQDGQRSIPTPFLRKTYQLVDDPAFDDIISWNEDGSTFTVWRPPEFSRDLLPKYFKHNNFSSFVRQLNTYGFRKIVPDRWEFANDSFKRGEQHLLADIRRRKIAQLVAIPTRTMSPMLPINQLITTPANSGDDQVISLNSSAGAPEACSSEAELRDENERLRRENTRLSLELGQIKCLCDKILHLMSAYGVDAAGREEGNPGADDLPDIGNIPAWASVRREPDACLRLFGVRIGSKRGLDDEDEEARRWAVKTEPSEPGVDRTVTEKGGELWRL</sequence>
<keyword evidence="13" id="KW-1185">Reference proteome</keyword>
<evidence type="ECO:0000259" key="11">
    <source>
        <dbReference type="PROSITE" id="PS00434"/>
    </source>
</evidence>
<dbReference type="GO" id="GO:0003700">
    <property type="term" value="F:DNA-binding transcription factor activity"/>
    <property type="evidence" value="ECO:0007669"/>
    <property type="project" value="InterPro"/>
</dbReference>
<evidence type="ECO:0000256" key="6">
    <source>
        <dbReference type="ARBA" id="ARBA00023125"/>
    </source>
</evidence>
<dbReference type="InterPro" id="IPR036390">
    <property type="entry name" value="WH_DNA-bd_sf"/>
</dbReference>
<comment type="subunit">
    <text evidence="2">Homotrimer.</text>
</comment>
<evidence type="ECO:0000313" key="13">
    <source>
        <dbReference type="Proteomes" id="UP001418222"/>
    </source>
</evidence>
<dbReference type="GO" id="GO:0006357">
    <property type="term" value="P:regulation of transcription by RNA polymerase II"/>
    <property type="evidence" value="ECO:0007669"/>
    <property type="project" value="TreeGrafter"/>
</dbReference>
<keyword evidence="8" id="KW-0539">Nucleus</keyword>
<organism evidence="12 13">
    <name type="scientific">Platanthera zijinensis</name>
    <dbReference type="NCBI Taxonomy" id="2320716"/>
    <lineage>
        <taxon>Eukaryota</taxon>
        <taxon>Viridiplantae</taxon>
        <taxon>Streptophyta</taxon>
        <taxon>Embryophyta</taxon>
        <taxon>Tracheophyta</taxon>
        <taxon>Spermatophyta</taxon>
        <taxon>Magnoliopsida</taxon>
        <taxon>Liliopsida</taxon>
        <taxon>Asparagales</taxon>
        <taxon>Orchidaceae</taxon>
        <taxon>Orchidoideae</taxon>
        <taxon>Orchideae</taxon>
        <taxon>Orchidinae</taxon>
        <taxon>Platanthera</taxon>
    </lineage>
</organism>
<evidence type="ECO:0000256" key="3">
    <source>
        <dbReference type="ARBA" id="ARBA00022553"/>
    </source>
</evidence>
<feature type="region of interest" description="Disordered" evidence="10">
    <location>
        <begin position="258"/>
        <end position="293"/>
    </location>
</feature>